<dbReference type="GO" id="GO:0005886">
    <property type="term" value="C:plasma membrane"/>
    <property type="evidence" value="ECO:0007669"/>
    <property type="project" value="UniProtKB-SubCell"/>
</dbReference>
<evidence type="ECO:0000256" key="5">
    <source>
        <dbReference type="SAM" id="Phobius"/>
    </source>
</evidence>
<feature type="transmembrane region" description="Helical" evidence="5">
    <location>
        <begin position="221"/>
        <end position="243"/>
    </location>
</feature>
<name>A0A660L8E6_9ACTN</name>
<feature type="transmembrane region" description="Helical" evidence="5">
    <location>
        <begin position="145"/>
        <end position="168"/>
    </location>
</feature>
<dbReference type="Gene3D" id="1.20.1250.20">
    <property type="entry name" value="MFS general substrate transporter like domains"/>
    <property type="match status" value="1"/>
</dbReference>
<evidence type="ECO:0000256" key="2">
    <source>
        <dbReference type="ARBA" id="ARBA00022692"/>
    </source>
</evidence>
<feature type="transmembrane region" description="Helical" evidence="5">
    <location>
        <begin position="340"/>
        <end position="358"/>
    </location>
</feature>
<feature type="transmembrane region" description="Helical" evidence="5">
    <location>
        <begin position="174"/>
        <end position="193"/>
    </location>
</feature>
<feature type="domain" description="Major facilitator superfamily (MFS) profile" evidence="6">
    <location>
        <begin position="217"/>
        <end position="410"/>
    </location>
</feature>
<evidence type="ECO:0000313" key="8">
    <source>
        <dbReference type="Proteomes" id="UP000278962"/>
    </source>
</evidence>
<gene>
    <name evidence="7" type="ORF">C8N24_0009</name>
</gene>
<feature type="transmembrane region" description="Helical" evidence="5">
    <location>
        <begin position="370"/>
        <end position="388"/>
    </location>
</feature>
<evidence type="ECO:0000313" key="7">
    <source>
        <dbReference type="EMBL" id="RKQ90210.1"/>
    </source>
</evidence>
<accession>A0A660L8E6</accession>
<dbReference type="OrthoDB" id="5171875at2"/>
<dbReference type="PROSITE" id="PS50850">
    <property type="entry name" value="MFS"/>
    <property type="match status" value="1"/>
</dbReference>
<feature type="transmembrane region" description="Helical" evidence="5">
    <location>
        <begin position="82"/>
        <end position="101"/>
    </location>
</feature>
<organism evidence="7 8">
    <name type="scientific">Solirubrobacter pauli</name>
    <dbReference type="NCBI Taxonomy" id="166793"/>
    <lineage>
        <taxon>Bacteria</taxon>
        <taxon>Bacillati</taxon>
        <taxon>Actinomycetota</taxon>
        <taxon>Thermoleophilia</taxon>
        <taxon>Solirubrobacterales</taxon>
        <taxon>Solirubrobacteraceae</taxon>
        <taxon>Solirubrobacter</taxon>
    </lineage>
</organism>
<dbReference type="AlphaFoldDB" id="A0A660L8E6"/>
<keyword evidence="8" id="KW-1185">Reference proteome</keyword>
<keyword evidence="4 5" id="KW-0472">Membrane</keyword>
<keyword evidence="2 5" id="KW-0812">Transmembrane</keyword>
<keyword evidence="3 5" id="KW-1133">Transmembrane helix</keyword>
<dbReference type="GO" id="GO:0022857">
    <property type="term" value="F:transmembrane transporter activity"/>
    <property type="evidence" value="ECO:0007669"/>
    <property type="project" value="InterPro"/>
</dbReference>
<comment type="subcellular location">
    <subcellularLocation>
        <location evidence="1">Cell membrane</location>
        <topology evidence="1">Multi-pass membrane protein</topology>
    </subcellularLocation>
</comment>
<dbReference type="RefSeq" id="WP_121246578.1">
    <property type="nucleotide sequence ID" value="NZ_RBIL01000001.1"/>
</dbReference>
<dbReference type="EMBL" id="RBIL01000001">
    <property type="protein sequence ID" value="RKQ90210.1"/>
    <property type="molecule type" value="Genomic_DNA"/>
</dbReference>
<dbReference type="PANTHER" id="PTHR23542:SF1">
    <property type="entry name" value="MAJOR FACILITATOR SUPERFAMILY (MFS) PROFILE DOMAIN-CONTAINING PROTEIN"/>
    <property type="match status" value="1"/>
</dbReference>
<sequence>MKAGVGRYKALLAIRGARAPLVFSTAGSMPIGMYTLAILLLARDAGGSFGEAGRVVGAFSLANAFGAVAQGRLMDRFGQTRVLRLAAVGHLPALIALVLAARSEESAWVLAGIAVCGGLTLPQLPAAMRSLWNHLVPDAGLRATAYALVAVVFEVAVVTAPALVAGIVALASPAVAVVLAGALGSGSALAFTATRASRGWRGAPHDIGWLGPLVAPGMRTVIGVLALFGVGVGIVQVAVPAFADEQGSAATGGVLLAALSAGSLAGGLVYGLRTWPGTSAHRLTALLLMLGAAFALLSIASSYVLLALLLVLCGLLVAPTAVVGSTLLDTVAPAGTVTEAFAAMVMGIVAGNAVGNALGGSVVESVSYEAAALAAGAVAVTGALLALARGRTLSSAAPASTPPPASSPGS</sequence>
<evidence type="ECO:0000256" key="4">
    <source>
        <dbReference type="ARBA" id="ARBA00023136"/>
    </source>
</evidence>
<comment type="caution">
    <text evidence="7">The sequence shown here is derived from an EMBL/GenBank/DDBJ whole genome shotgun (WGS) entry which is preliminary data.</text>
</comment>
<feature type="transmembrane region" description="Helical" evidence="5">
    <location>
        <begin position="21"/>
        <end position="40"/>
    </location>
</feature>
<dbReference type="PANTHER" id="PTHR23542">
    <property type="match status" value="1"/>
</dbReference>
<feature type="transmembrane region" description="Helical" evidence="5">
    <location>
        <begin position="249"/>
        <end position="271"/>
    </location>
</feature>
<feature type="transmembrane region" description="Helical" evidence="5">
    <location>
        <begin position="306"/>
        <end position="328"/>
    </location>
</feature>
<feature type="transmembrane region" description="Helical" evidence="5">
    <location>
        <begin position="283"/>
        <end position="300"/>
    </location>
</feature>
<evidence type="ECO:0000256" key="3">
    <source>
        <dbReference type="ARBA" id="ARBA00022989"/>
    </source>
</evidence>
<reference evidence="7 8" key="1">
    <citation type="submission" date="2018-10" db="EMBL/GenBank/DDBJ databases">
        <title>Genomic Encyclopedia of Archaeal and Bacterial Type Strains, Phase II (KMG-II): from individual species to whole genera.</title>
        <authorList>
            <person name="Goeker M."/>
        </authorList>
    </citation>
    <scope>NUCLEOTIDE SEQUENCE [LARGE SCALE GENOMIC DNA]</scope>
    <source>
        <strain evidence="7 8">DSM 14954</strain>
    </source>
</reference>
<dbReference type="InterPro" id="IPR036259">
    <property type="entry name" value="MFS_trans_sf"/>
</dbReference>
<dbReference type="InterPro" id="IPR011701">
    <property type="entry name" value="MFS"/>
</dbReference>
<dbReference type="Proteomes" id="UP000278962">
    <property type="component" value="Unassembled WGS sequence"/>
</dbReference>
<evidence type="ECO:0000259" key="6">
    <source>
        <dbReference type="PROSITE" id="PS50850"/>
    </source>
</evidence>
<evidence type="ECO:0000256" key="1">
    <source>
        <dbReference type="ARBA" id="ARBA00004651"/>
    </source>
</evidence>
<dbReference type="InterPro" id="IPR020846">
    <property type="entry name" value="MFS_dom"/>
</dbReference>
<feature type="transmembrane region" description="Helical" evidence="5">
    <location>
        <begin position="107"/>
        <end position="124"/>
    </location>
</feature>
<proteinExistence type="predicted"/>
<dbReference type="SUPFAM" id="SSF103473">
    <property type="entry name" value="MFS general substrate transporter"/>
    <property type="match status" value="1"/>
</dbReference>
<dbReference type="Pfam" id="PF07690">
    <property type="entry name" value="MFS_1"/>
    <property type="match status" value="1"/>
</dbReference>
<protein>
    <submittedName>
        <fullName evidence="7">Putative MFS family arabinose efflux permease</fullName>
    </submittedName>
</protein>
<feature type="transmembrane region" description="Helical" evidence="5">
    <location>
        <begin position="52"/>
        <end position="70"/>
    </location>
</feature>